<evidence type="ECO:0000313" key="1">
    <source>
        <dbReference type="EMBL" id="NEX89569.1"/>
    </source>
</evidence>
<dbReference type="RefSeq" id="WP_163137297.1">
    <property type="nucleotide sequence ID" value="NZ_JAAILA010000019.1"/>
</dbReference>
<reference evidence="1 2" key="1">
    <citation type="submission" date="2020-02" db="EMBL/GenBank/DDBJ databases">
        <title>Genome sequencing of Aeromonas rivipollensis.</title>
        <authorList>
            <person name="Fono-Tamo Ubani E.K."/>
            <person name="Lekota K.E."/>
        </authorList>
    </citation>
    <scope>NUCLEOTIDE SEQUENCE [LARGE SCALE GENOMIC DNA]</scope>
    <source>
        <strain evidence="1 2">G78</strain>
    </source>
</reference>
<gene>
    <name evidence="1" type="ORF">G4923_12765</name>
</gene>
<comment type="caution">
    <text evidence="1">The sequence shown here is derived from an EMBL/GenBank/DDBJ whole genome shotgun (WGS) entry which is preliminary data.</text>
</comment>
<dbReference type="Proteomes" id="UP000472827">
    <property type="component" value="Unassembled WGS sequence"/>
</dbReference>
<proteinExistence type="predicted"/>
<evidence type="ECO:0000313" key="2">
    <source>
        <dbReference type="Proteomes" id="UP000472827"/>
    </source>
</evidence>
<organism evidence="1 2">
    <name type="scientific">Aeromonas rivipollensis</name>
    <dbReference type="NCBI Taxonomy" id="948519"/>
    <lineage>
        <taxon>Bacteria</taxon>
        <taxon>Pseudomonadati</taxon>
        <taxon>Pseudomonadota</taxon>
        <taxon>Gammaproteobacteria</taxon>
        <taxon>Aeromonadales</taxon>
        <taxon>Aeromonadaceae</taxon>
        <taxon>Aeromonas</taxon>
    </lineage>
</organism>
<keyword evidence="2" id="KW-1185">Reference proteome</keyword>
<sequence>MIQDLIDETAKAKTIFIGRAAGQSTSAMRGNGVLFCSQAGHSSFSLFGGGDDGAANNVDKTPNVPAEWNGDDNGGGISIIEFVVEQGEG</sequence>
<dbReference type="EMBL" id="JAAILA010000019">
    <property type="protein sequence ID" value="NEX89569.1"/>
    <property type="molecule type" value="Genomic_DNA"/>
</dbReference>
<protein>
    <submittedName>
        <fullName evidence="1">Uncharacterized protein</fullName>
    </submittedName>
</protein>
<accession>A0ABX0D014</accession>
<name>A0ABX0D014_9GAMM</name>